<keyword evidence="1" id="KW-0472">Membrane</keyword>
<keyword evidence="1" id="KW-1133">Transmembrane helix</keyword>
<proteinExistence type="predicted"/>
<protein>
    <submittedName>
        <fullName evidence="2">Uncharacterized protein</fullName>
    </submittedName>
</protein>
<accession>A0ABY8LUL2</accession>
<evidence type="ECO:0000256" key="1">
    <source>
        <dbReference type="SAM" id="Phobius"/>
    </source>
</evidence>
<gene>
    <name evidence="2" type="ORF">QEG99_01410</name>
</gene>
<feature type="transmembrane region" description="Helical" evidence="1">
    <location>
        <begin position="6"/>
        <end position="28"/>
    </location>
</feature>
<dbReference type="Proteomes" id="UP001179842">
    <property type="component" value="Chromosome"/>
</dbReference>
<evidence type="ECO:0000313" key="2">
    <source>
        <dbReference type="EMBL" id="WGI36922.1"/>
    </source>
</evidence>
<dbReference type="RefSeq" id="WP_280102225.1">
    <property type="nucleotide sequence ID" value="NZ_CP122979.1"/>
</dbReference>
<keyword evidence="3" id="KW-1185">Reference proteome</keyword>
<dbReference type="EMBL" id="CP122979">
    <property type="protein sequence ID" value="WGI36922.1"/>
    <property type="molecule type" value="Genomic_DNA"/>
</dbReference>
<sequence>MGLLGFFWPIWLTVGLGIILLIISFPISKKIRKNLKAKKERKELSENTDSKNLEVIKNDE</sequence>
<keyword evidence="1" id="KW-0812">Transmembrane</keyword>
<name>A0ABY8LUL2_9BACT</name>
<reference evidence="2" key="1">
    <citation type="submission" date="2023-04" db="EMBL/GenBank/DDBJ databases">
        <title>Completed genome of Mycoplasma lagogenitalium type strain 12MS.</title>
        <authorList>
            <person name="Spergser J."/>
        </authorList>
    </citation>
    <scope>NUCLEOTIDE SEQUENCE</scope>
    <source>
        <strain evidence="2">12MS</strain>
    </source>
</reference>
<organism evidence="2 3">
    <name type="scientific">Mesomycoplasma lagogenitalium</name>
    <dbReference type="NCBI Taxonomy" id="171286"/>
    <lineage>
        <taxon>Bacteria</taxon>
        <taxon>Bacillati</taxon>
        <taxon>Mycoplasmatota</taxon>
        <taxon>Mycoplasmoidales</taxon>
        <taxon>Metamycoplasmataceae</taxon>
        <taxon>Mesomycoplasma</taxon>
    </lineage>
</organism>
<evidence type="ECO:0000313" key="3">
    <source>
        <dbReference type="Proteomes" id="UP001179842"/>
    </source>
</evidence>